<dbReference type="Gene3D" id="3.40.50.1000">
    <property type="entry name" value="HAD superfamily/HAD-like"/>
    <property type="match status" value="1"/>
</dbReference>
<name>A0A147KDE1_THECS</name>
<dbReference type="AlphaFoldDB" id="A0A147KDE1"/>
<dbReference type="GO" id="GO:0016787">
    <property type="term" value="F:hydrolase activity"/>
    <property type="evidence" value="ECO:0007669"/>
    <property type="project" value="UniProtKB-KW"/>
</dbReference>
<keyword evidence="1" id="KW-0378">Hydrolase</keyword>
<dbReference type="InterPro" id="IPR023214">
    <property type="entry name" value="HAD_sf"/>
</dbReference>
<dbReference type="PANTHER" id="PTHR43316:SF3">
    <property type="entry name" value="HALOACID DEHALOGENASE, TYPE II (AFU_ORTHOLOGUE AFUA_2G07750)-RELATED"/>
    <property type="match status" value="1"/>
</dbReference>
<evidence type="ECO:0000313" key="2">
    <source>
        <dbReference type="EMBL" id="KUP95290.1"/>
    </source>
</evidence>
<dbReference type="InterPro" id="IPR036412">
    <property type="entry name" value="HAD-like_sf"/>
</dbReference>
<comment type="caution">
    <text evidence="2">The sequence shown here is derived from an EMBL/GenBank/DDBJ whole genome shotgun (WGS) entry which is preliminary data.</text>
</comment>
<dbReference type="InterPro" id="IPR051540">
    <property type="entry name" value="S-2-haloacid_dehalogenase"/>
</dbReference>
<dbReference type="PANTHER" id="PTHR43316">
    <property type="entry name" value="HYDROLASE, HALOACID DELAHOGENASE-RELATED"/>
    <property type="match status" value="1"/>
</dbReference>
<sequence length="217" mass="24033">MRSVVFDVGETLVDETRIFSRWADRLGVPQLTFFGTIGGVLAEGRPMLDAFRLVKPGFDLDAELAAWQREEPDSLRENFDEDDLYPDVRPALERLRDRGLHVLVAGNQPVQAEAALRAMDLPVADIHVSDAWGVAKPERAFFTRVVEEAGCAAEEILYVGDRVDNDVVPAREAGLRAALLRRGPWGYLHAERPEAARADVIVSSLTELVDWLAAQTG</sequence>
<dbReference type="NCBIfam" id="TIGR01549">
    <property type="entry name" value="HAD-SF-IA-v1"/>
    <property type="match status" value="1"/>
</dbReference>
<dbReference type="SFLD" id="SFLDG01129">
    <property type="entry name" value="C1.5:_HAD__Beta-PGM__Phosphata"/>
    <property type="match status" value="1"/>
</dbReference>
<gene>
    <name evidence="2" type="ORF">AC529_18425</name>
</gene>
<organism evidence="2 3">
    <name type="scientific">Thermobifida cellulosilytica TB100</name>
    <dbReference type="NCBI Taxonomy" id="665004"/>
    <lineage>
        <taxon>Bacteria</taxon>
        <taxon>Bacillati</taxon>
        <taxon>Actinomycetota</taxon>
        <taxon>Actinomycetes</taxon>
        <taxon>Streptosporangiales</taxon>
        <taxon>Nocardiopsidaceae</taxon>
        <taxon>Thermobifida</taxon>
    </lineage>
</organism>
<proteinExistence type="predicted"/>
<keyword evidence="3" id="KW-1185">Reference proteome</keyword>
<dbReference type="SFLD" id="SFLDS00003">
    <property type="entry name" value="Haloacid_Dehalogenase"/>
    <property type="match status" value="1"/>
</dbReference>
<dbReference type="SUPFAM" id="SSF56784">
    <property type="entry name" value="HAD-like"/>
    <property type="match status" value="1"/>
</dbReference>
<dbReference type="Pfam" id="PF00702">
    <property type="entry name" value="Hydrolase"/>
    <property type="match status" value="1"/>
</dbReference>
<dbReference type="PATRIC" id="fig|665004.4.peg.504"/>
<evidence type="ECO:0000256" key="1">
    <source>
        <dbReference type="ARBA" id="ARBA00022801"/>
    </source>
</evidence>
<dbReference type="OrthoDB" id="9810501at2"/>
<accession>A0A147KDE1</accession>
<protein>
    <submittedName>
        <fullName evidence="2">Haloacid dehalogenase</fullName>
    </submittedName>
</protein>
<dbReference type="InterPro" id="IPR006439">
    <property type="entry name" value="HAD-SF_hydro_IA"/>
</dbReference>
<dbReference type="STRING" id="665004.AC529_18425"/>
<reference evidence="3" key="1">
    <citation type="journal article" date="2017" name="Acta Aliment.">
        <title>Plant polysaccharide degrading enzyme system of Thermpbifida cellulosilytica TB100 revealed by de novo genome project data.</title>
        <authorList>
            <person name="Toth A."/>
            <person name="Baka E."/>
            <person name="Luzics S."/>
            <person name="Bata-Vidacs I."/>
            <person name="Nagy I."/>
            <person name="Balint B."/>
            <person name="Herceg R."/>
            <person name="Olasz F."/>
            <person name="Wilk T."/>
            <person name="Nagy T."/>
            <person name="Kriszt B."/>
            <person name="Nagy I."/>
            <person name="Kukolya J."/>
        </authorList>
    </citation>
    <scope>NUCLEOTIDE SEQUENCE [LARGE SCALE GENOMIC DNA]</scope>
    <source>
        <strain evidence="3">TB100</strain>
    </source>
</reference>
<dbReference type="EMBL" id="LGEM01000135">
    <property type="protein sequence ID" value="KUP95290.1"/>
    <property type="molecule type" value="Genomic_DNA"/>
</dbReference>
<evidence type="ECO:0000313" key="3">
    <source>
        <dbReference type="Proteomes" id="UP000074382"/>
    </source>
</evidence>
<dbReference type="Proteomes" id="UP000074382">
    <property type="component" value="Unassembled WGS sequence"/>
</dbReference>